<organism evidence="1 2">
    <name type="scientific">Caerostris extrusa</name>
    <name type="common">Bark spider</name>
    <name type="synonym">Caerostris bankana</name>
    <dbReference type="NCBI Taxonomy" id="172846"/>
    <lineage>
        <taxon>Eukaryota</taxon>
        <taxon>Metazoa</taxon>
        <taxon>Ecdysozoa</taxon>
        <taxon>Arthropoda</taxon>
        <taxon>Chelicerata</taxon>
        <taxon>Arachnida</taxon>
        <taxon>Araneae</taxon>
        <taxon>Araneomorphae</taxon>
        <taxon>Entelegynae</taxon>
        <taxon>Araneoidea</taxon>
        <taxon>Araneidae</taxon>
        <taxon>Caerostris</taxon>
    </lineage>
</organism>
<comment type="caution">
    <text evidence="1">The sequence shown here is derived from an EMBL/GenBank/DDBJ whole genome shotgun (WGS) entry which is preliminary data.</text>
</comment>
<protein>
    <submittedName>
        <fullName evidence="1">Uncharacterized protein</fullName>
    </submittedName>
</protein>
<reference evidence="1 2" key="1">
    <citation type="submission" date="2021-06" db="EMBL/GenBank/DDBJ databases">
        <title>Caerostris extrusa draft genome.</title>
        <authorList>
            <person name="Kono N."/>
            <person name="Arakawa K."/>
        </authorList>
    </citation>
    <scope>NUCLEOTIDE SEQUENCE [LARGE SCALE GENOMIC DNA]</scope>
</reference>
<dbReference type="Proteomes" id="UP001054945">
    <property type="component" value="Unassembled WGS sequence"/>
</dbReference>
<dbReference type="EMBL" id="BPLR01014412">
    <property type="protein sequence ID" value="GIY68631.1"/>
    <property type="molecule type" value="Genomic_DNA"/>
</dbReference>
<sequence>MDIKGVLSASRSSAELAVLLAFPLDFFVCGFCICDIPNHEILSVAVLAGGKSWYYPYYYYGKSWPYYSSYHWPYYGKYPHYYWPYPGYGKSTTGGENLLQVCEYESKRELEGDKNGHLNLI</sequence>
<dbReference type="AlphaFoldDB" id="A0AAV4VE06"/>
<gene>
    <name evidence="1" type="ORF">CEXT_186591</name>
</gene>
<name>A0AAV4VE06_CAEEX</name>
<keyword evidence="2" id="KW-1185">Reference proteome</keyword>
<accession>A0AAV4VE06</accession>
<evidence type="ECO:0000313" key="2">
    <source>
        <dbReference type="Proteomes" id="UP001054945"/>
    </source>
</evidence>
<evidence type="ECO:0000313" key="1">
    <source>
        <dbReference type="EMBL" id="GIY68631.1"/>
    </source>
</evidence>
<proteinExistence type="predicted"/>